<dbReference type="InterPro" id="IPR013099">
    <property type="entry name" value="K_chnl_dom"/>
</dbReference>
<feature type="transmembrane region" description="Helical" evidence="10">
    <location>
        <begin position="222"/>
        <end position="244"/>
    </location>
</feature>
<keyword evidence="4 10" id="KW-1133">Transmembrane helix</keyword>
<evidence type="ECO:0000256" key="7">
    <source>
        <dbReference type="ARBA" id="ARBA00023303"/>
    </source>
</evidence>
<evidence type="ECO:0000259" key="11">
    <source>
        <dbReference type="Pfam" id="PF07885"/>
    </source>
</evidence>
<dbReference type="InterPro" id="IPR003280">
    <property type="entry name" value="2pore_dom_K_chnl"/>
</dbReference>
<keyword evidence="2 8" id="KW-0813">Transport</keyword>
<dbReference type="GO" id="GO:0015271">
    <property type="term" value="F:outward rectifier potassium channel activity"/>
    <property type="evidence" value="ECO:0007669"/>
    <property type="project" value="TreeGrafter"/>
</dbReference>
<keyword evidence="7 8" id="KW-0407">Ion channel</keyword>
<gene>
    <name evidence="12" type="ORF">ACOF00016_LOCUS8899</name>
</gene>
<evidence type="ECO:0000256" key="4">
    <source>
        <dbReference type="ARBA" id="ARBA00022989"/>
    </source>
</evidence>
<dbReference type="PANTHER" id="PTHR11003:SF291">
    <property type="entry name" value="IP11374P"/>
    <property type="match status" value="1"/>
</dbReference>
<keyword evidence="6 10" id="KW-0472">Membrane</keyword>
<organism evidence="12">
    <name type="scientific">Amphora coffeiformis</name>
    <dbReference type="NCBI Taxonomy" id="265554"/>
    <lineage>
        <taxon>Eukaryota</taxon>
        <taxon>Sar</taxon>
        <taxon>Stramenopiles</taxon>
        <taxon>Ochrophyta</taxon>
        <taxon>Bacillariophyta</taxon>
        <taxon>Bacillariophyceae</taxon>
        <taxon>Bacillariophycidae</taxon>
        <taxon>Thalassiophysales</taxon>
        <taxon>Catenulaceae</taxon>
        <taxon>Amphora</taxon>
    </lineage>
</organism>
<feature type="region of interest" description="Disordered" evidence="9">
    <location>
        <begin position="1"/>
        <end position="87"/>
    </location>
</feature>
<comment type="similarity">
    <text evidence="8">Belongs to the two pore domain potassium channel (TC 1.A.1.8) family.</text>
</comment>
<comment type="subcellular location">
    <subcellularLocation>
        <location evidence="1">Membrane</location>
        <topology evidence="1">Multi-pass membrane protein</topology>
    </subcellularLocation>
</comment>
<evidence type="ECO:0000256" key="10">
    <source>
        <dbReference type="SAM" id="Phobius"/>
    </source>
</evidence>
<protein>
    <recommendedName>
        <fullName evidence="11">Potassium channel domain-containing protein</fullName>
    </recommendedName>
</protein>
<dbReference type="GO" id="GO:0030322">
    <property type="term" value="P:stabilization of membrane potential"/>
    <property type="evidence" value="ECO:0007669"/>
    <property type="project" value="TreeGrafter"/>
</dbReference>
<evidence type="ECO:0000256" key="2">
    <source>
        <dbReference type="ARBA" id="ARBA00022448"/>
    </source>
</evidence>
<feature type="transmembrane region" description="Helical" evidence="10">
    <location>
        <begin position="167"/>
        <end position="191"/>
    </location>
</feature>
<dbReference type="PRINTS" id="PR00169">
    <property type="entry name" value="KCHANNEL"/>
</dbReference>
<dbReference type="GO" id="GO:0005886">
    <property type="term" value="C:plasma membrane"/>
    <property type="evidence" value="ECO:0007669"/>
    <property type="project" value="TreeGrafter"/>
</dbReference>
<evidence type="ECO:0000256" key="1">
    <source>
        <dbReference type="ARBA" id="ARBA00004141"/>
    </source>
</evidence>
<evidence type="ECO:0000256" key="6">
    <source>
        <dbReference type="ARBA" id="ARBA00023136"/>
    </source>
</evidence>
<sequence length="521" mass="58590">MAEESSDLLNNHPKDPGKHKKPFFGVPVVGFFREKQPPKRRREEDFEDDDDEPVPNITASKRGVTFQLDSLSASSSSEEEDEFDEERGVSNFRRYGSFGSGGSSSMGKRTGKELWAIVRRHVFHKDFHIRDTVRMGQRSLFQSIGPGSTASKSPDVRFRDIDLPYDFTLVDCFLALLAYLVISVIAFSFVFEQWSIIDSMYFAVVTFTTIGYGDFSPSTTGGRLFCVLFALGGVAVLAIALGVVGHKIVETQVSSITKAEAKFVDDMAKTFQKKLTASQRQKAYAKRSSSGGSGSSFSYLNEVDQIGYSIRRRAKAIKSPWHSTWDWMKKFAKMLGTYVPALTPLFLGAFYIGHFEKWNWSDVIYYCVVTTTSIGYGDLTPIREDTRLFAVIYIPLAVGAMGHFLGTIATFIVEQRTQKTNEILWKHELTIDDLRSMSSSDGTVTELDFVVFMLKAMKKVDDDLIDAIREHFVKLDLTHSGTLGRKDLELRAQQQLQSVKTKLRLATYKAELLRKCSVSTS</sequence>
<feature type="transmembrane region" description="Helical" evidence="10">
    <location>
        <begin position="388"/>
        <end position="413"/>
    </location>
</feature>
<dbReference type="Pfam" id="PF07885">
    <property type="entry name" value="Ion_trans_2"/>
    <property type="match status" value="2"/>
</dbReference>
<accession>A0A7S3L9A2</accession>
<keyword evidence="3 8" id="KW-0812">Transmembrane</keyword>
<dbReference type="PANTHER" id="PTHR11003">
    <property type="entry name" value="POTASSIUM CHANNEL, SUBFAMILY K"/>
    <property type="match status" value="1"/>
</dbReference>
<dbReference type="AlphaFoldDB" id="A0A7S3L9A2"/>
<dbReference type="GO" id="GO:0022841">
    <property type="term" value="F:potassium ion leak channel activity"/>
    <property type="evidence" value="ECO:0007669"/>
    <property type="project" value="TreeGrafter"/>
</dbReference>
<dbReference type="SUPFAM" id="SSF47473">
    <property type="entry name" value="EF-hand"/>
    <property type="match status" value="1"/>
</dbReference>
<feature type="domain" description="Potassium channel" evidence="11">
    <location>
        <begin position="348"/>
        <end position="413"/>
    </location>
</feature>
<evidence type="ECO:0000256" key="9">
    <source>
        <dbReference type="SAM" id="MobiDB-lite"/>
    </source>
</evidence>
<evidence type="ECO:0000256" key="8">
    <source>
        <dbReference type="RuleBase" id="RU003857"/>
    </source>
</evidence>
<dbReference type="PRINTS" id="PR01333">
    <property type="entry name" value="2POREKCHANEL"/>
</dbReference>
<feature type="transmembrane region" description="Helical" evidence="10">
    <location>
        <begin position="335"/>
        <end position="353"/>
    </location>
</feature>
<dbReference type="Gene3D" id="1.10.287.70">
    <property type="match status" value="2"/>
</dbReference>
<reference evidence="12" key="1">
    <citation type="submission" date="2021-01" db="EMBL/GenBank/DDBJ databases">
        <authorList>
            <person name="Corre E."/>
            <person name="Pelletier E."/>
            <person name="Niang G."/>
            <person name="Scheremetjew M."/>
            <person name="Finn R."/>
            <person name="Kale V."/>
            <person name="Holt S."/>
            <person name="Cochrane G."/>
            <person name="Meng A."/>
            <person name="Brown T."/>
            <person name="Cohen L."/>
        </authorList>
    </citation>
    <scope>NUCLEOTIDE SEQUENCE</scope>
    <source>
        <strain evidence="12">CCMP127</strain>
    </source>
</reference>
<evidence type="ECO:0000256" key="5">
    <source>
        <dbReference type="ARBA" id="ARBA00023065"/>
    </source>
</evidence>
<dbReference type="InterPro" id="IPR011992">
    <property type="entry name" value="EF-hand-dom_pair"/>
</dbReference>
<name>A0A7S3L9A2_9STRA</name>
<dbReference type="EMBL" id="HBIM01010645">
    <property type="protein sequence ID" value="CAE0411590.1"/>
    <property type="molecule type" value="Transcribed_RNA"/>
</dbReference>
<feature type="compositionally biased region" description="Basic and acidic residues" evidence="9">
    <location>
        <begin position="32"/>
        <end position="44"/>
    </location>
</feature>
<proteinExistence type="inferred from homology"/>
<feature type="domain" description="Potassium channel" evidence="11">
    <location>
        <begin position="176"/>
        <end position="249"/>
    </location>
</feature>
<evidence type="ECO:0000313" key="12">
    <source>
        <dbReference type="EMBL" id="CAE0411590.1"/>
    </source>
</evidence>
<dbReference type="SUPFAM" id="SSF81324">
    <property type="entry name" value="Voltage-gated potassium channels"/>
    <property type="match status" value="2"/>
</dbReference>
<evidence type="ECO:0000256" key="3">
    <source>
        <dbReference type="ARBA" id="ARBA00022692"/>
    </source>
</evidence>
<keyword evidence="5 8" id="KW-0406">Ion transport</keyword>